<dbReference type="PRINTS" id="PR00109">
    <property type="entry name" value="TYRKINASE"/>
</dbReference>
<organism evidence="10 11">
    <name type="scientific">Monoraphidium neglectum</name>
    <dbReference type="NCBI Taxonomy" id="145388"/>
    <lineage>
        <taxon>Eukaryota</taxon>
        <taxon>Viridiplantae</taxon>
        <taxon>Chlorophyta</taxon>
        <taxon>core chlorophytes</taxon>
        <taxon>Chlorophyceae</taxon>
        <taxon>CS clade</taxon>
        <taxon>Sphaeropleales</taxon>
        <taxon>Selenastraceae</taxon>
        <taxon>Monoraphidium</taxon>
    </lineage>
</organism>
<dbReference type="STRING" id="145388.A0A0D2MHG7"/>
<evidence type="ECO:0000256" key="5">
    <source>
        <dbReference type="ARBA" id="ARBA00022840"/>
    </source>
</evidence>
<dbReference type="Gene3D" id="1.10.510.10">
    <property type="entry name" value="Transferase(Phosphotransferase) domain 1"/>
    <property type="match status" value="1"/>
</dbReference>
<evidence type="ECO:0000256" key="8">
    <source>
        <dbReference type="SAM" id="MobiDB-lite"/>
    </source>
</evidence>
<dbReference type="InterPro" id="IPR017441">
    <property type="entry name" value="Protein_kinase_ATP_BS"/>
</dbReference>
<dbReference type="InterPro" id="IPR011009">
    <property type="entry name" value="Kinase-like_dom_sf"/>
</dbReference>
<dbReference type="KEGG" id="mng:MNEG_13467"/>
<dbReference type="Pfam" id="PF00069">
    <property type="entry name" value="Pkinase"/>
    <property type="match status" value="1"/>
</dbReference>
<dbReference type="GO" id="GO:0004674">
    <property type="term" value="F:protein serine/threonine kinase activity"/>
    <property type="evidence" value="ECO:0007669"/>
    <property type="project" value="UniProtKB-KW"/>
</dbReference>
<keyword evidence="1 7" id="KW-0723">Serine/threonine-protein kinase</keyword>
<dbReference type="GO" id="GO:0005524">
    <property type="term" value="F:ATP binding"/>
    <property type="evidence" value="ECO:0007669"/>
    <property type="project" value="UniProtKB-UniRule"/>
</dbReference>
<dbReference type="InterPro" id="IPR051681">
    <property type="entry name" value="Ser/Thr_Kinases-Pseudokinases"/>
</dbReference>
<feature type="binding site" evidence="6">
    <location>
        <position position="49"/>
    </location>
    <ligand>
        <name>ATP</name>
        <dbReference type="ChEBI" id="CHEBI:30616"/>
    </ligand>
</feature>
<feature type="region of interest" description="Disordered" evidence="8">
    <location>
        <begin position="342"/>
        <end position="364"/>
    </location>
</feature>
<evidence type="ECO:0000256" key="2">
    <source>
        <dbReference type="ARBA" id="ARBA00022679"/>
    </source>
</evidence>
<dbReference type="InterPro" id="IPR000719">
    <property type="entry name" value="Prot_kinase_dom"/>
</dbReference>
<evidence type="ECO:0000313" key="11">
    <source>
        <dbReference type="Proteomes" id="UP000054498"/>
    </source>
</evidence>
<evidence type="ECO:0000256" key="1">
    <source>
        <dbReference type="ARBA" id="ARBA00022527"/>
    </source>
</evidence>
<dbReference type="InterPro" id="IPR001245">
    <property type="entry name" value="Ser-Thr/Tyr_kinase_cat_dom"/>
</dbReference>
<dbReference type="GeneID" id="25730932"/>
<reference evidence="10 11" key="1">
    <citation type="journal article" date="2013" name="BMC Genomics">
        <title>Reconstruction of the lipid metabolism for the microalga Monoraphidium neglectum from its genome sequence reveals characteristics suitable for biofuel production.</title>
        <authorList>
            <person name="Bogen C."/>
            <person name="Al-Dilaimi A."/>
            <person name="Albersmeier A."/>
            <person name="Wichmann J."/>
            <person name="Grundmann M."/>
            <person name="Rupp O."/>
            <person name="Lauersen K.J."/>
            <person name="Blifernez-Klassen O."/>
            <person name="Kalinowski J."/>
            <person name="Goesmann A."/>
            <person name="Mussgnug J.H."/>
            <person name="Kruse O."/>
        </authorList>
    </citation>
    <scope>NUCLEOTIDE SEQUENCE [LARGE SCALE GENOMIC DNA]</scope>
    <source>
        <strain evidence="10 11">SAG 48.87</strain>
    </source>
</reference>
<dbReference type="PROSITE" id="PS00108">
    <property type="entry name" value="PROTEIN_KINASE_ST"/>
    <property type="match status" value="1"/>
</dbReference>
<dbReference type="OrthoDB" id="533802at2759"/>
<name>A0A0D2MHG7_9CHLO</name>
<dbReference type="PANTHER" id="PTHR44329:SF214">
    <property type="entry name" value="PROTEIN KINASE DOMAIN-CONTAINING PROTEIN"/>
    <property type="match status" value="1"/>
</dbReference>
<evidence type="ECO:0000256" key="3">
    <source>
        <dbReference type="ARBA" id="ARBA00022741"/>
    </source>
</evidence>
<dbReference type="Gene3D" id="3.30.200.20">
    <property type="entry name" value="Phosphorylase Kinase, domain 1"/>
    <property type="match status" value="1"/>
</dbReference>
<evidence type="ECO:0000256" key="7">
    <source>
        <dbReference type="RuleBase" id="RU000304"/>
    </source>
</evidence>
<dbReference type="RefSeq" id="XP_013893515.1">
    <property type="nucleotide sequence ID" value="XM_014038061.1"/>
</dbReference>
<dbReference type="PIRSF" id="PIRSF000654">
    <property type="entry name" value="Integrin-linked_kinase"/>
    <property type="match status" value="1"/>
</dbReference>
<proteinExistence type="inferred from homology"/>
<dbReference type="SUPFAM" id="SSF56112">
    <property type="entry name" value="Protein kinase-like (PK-like)"/>
    <property type="match status" value="1"/>
</dbReference>
<keyword evidence="3 6" id="KW-0547">Nucleotide-binding</keyword>
<keyword evidence="11" id="KW-1185">Reference proteome</keyword>
<feature type="domain" description="Protein kinase" evidence="9">
    <location>
        <begin position="22"/>
        <end position="338"/>
    </location>
</feature>
<evidence type="ECO:0000313" key="10">
    <source>
        <dbReference type="EMBL" id="KIY94495.1"/>
    </source>
</evidence>
<keyword evidence="5 6" id="KW-0067">ATP-binding</keyword>
<dbReference type="EMBL" id="KK104061">
    <property type="protein sequence ID" value="KIY94495.1"/>
    <property type="molecule type" value="Genomic_DNA"/>
</dbReference>
<gene>
    <name evidence="10" type="ORF">MNEG_13467</name>
</gene>
<protein>
    <submittedName>
        <fullName evidence="10">Putative serine/threonine-protein kinase pats1</fullName>
    </submittedName>
</protein>
<evidence type="ECO:0000259" key="9">
    <source>
        <dbReference type="PROSITE" id="PS50011"/>
    </source>
</evidence>
<evidence type="ECO:0000256" key="6">
    <source>
        <dbReference type="PROSITE-ProRule" id="PRU10141"/>
    </source>
</evidence>
<comment type="similarity">
    <text evidence="7">Belongs to the protein kinase superfamily.</text>
</comment>
<dbReference type="Proteomes" id="UP000054498">
    <property type="component" value="Unassembled WGS sequence"/>
</dbReference>
<dbReference type="PANTHER" id="PTHR44329">
    <property type="entry name" value="SERINE/THREONINE-PROTEIN KINASE TNNI3K-RELATED"/>
    <property type="match status" value="1"/>
</dbReference>
<dbReference type="AlphaFoldDB" id="A0A0D2MHG7"/>
<feature type="compositionally biased region" description="Low complexity" evidence="8">
    <location>
        <begin position="353"/>
        <end position="364"/>
    </location>
</feature>
<dbReference type="PROSITE" id="PS50011">
    <property type="entry name" value="PROTEIN_KINASE_DOM"/>
    <property type="match status" value="1"/>
</dbReference>
<accession>A0A0D2MHG7</accession>
<dbReference type="PROSITE" id="PS00107">
    <property type="entry name" value="PROTEIN_KINASE_ATP"/>
    <property type="match status" value="1"/>
</dbReference>
<evidence type="ECO:0000256" key="4">
    <source>
        <dbReference type="ARBA" id="ARBA00022777"/>
    </source>
</evidence>
<keyword evidence="2" id="KW-0808">Transferase</keyword>
<dbReference type="SMART" id="SM00220">
    <property type="entry name" value="S_TKc"/>
    <property type="match status" value="1"/>
</dbReference>
<keyword evidence="4 10" id="KW-0418">Kinase</keyword>
<dbReference type="InterPro" id="IPR008271">
    <property type="entry name" value="Ser/Thr_kinase_AS"/>
</dbReference>
<sequence>MVSALQQEIRKRGRHSLEISDLVIQEPLGQGGFGKVYKGAWHRRTAAVKVMNARSSASEAVSDAMEMAVLSSVQHPGIVQVYACLTDMVELPRGFDSAQSLGSPASPAHGFKPPRYRRLLPGEEPDDSNALNIIVMEYCDQGTLAEAIKRPAGRFHTPMEDGSIGVNLPAVVDVLLDVAHSLAYLHSVGLVHGDVKLDNVLLKTDAGKQLGFAPKLADFGLARLLRDSHDVINLTGAGTVTHLAPELLQAGTKITTAVDAYAFGVCLWEMYTGKRAFAGLPRTTIIERVLRHGARPSFPPAAPSAYVRLAEACWAAAPSDRPALPEVAQRLREISEALARAARKGADGGGGPVSQLGGSSSSPL</sequence>